<feature type="region of interest" description="Disordered" evidence="1">
    <location>
        <begin position="19"/>
        <end position="57"/>
    </location>
</feature>
<dbReference type="EMBL" id="OX597818">
    <property type="protein sequence ID" value="CAI9723472.1"/>
    <property type="molecule type" value="Genomic_DNA"/>
</dbReference>
<dbReference type="AlphaFoldDB" id="A0AA36F3T6"/>
<gene>
    <name evidence="2" type="ORF">OCTVUL_1B024599</name>
</gene>
<evidence type="ECO:0000313" key="2">
    <source>
        <dbReference type="EMBL" id="CAI9723472.1"/>
    </source>
</evidence>
<evidence type="ECO:0000313" key="3">
    <source>
        <dbReference type="Proteomes" id="UP001162480"/>
    </source>
</evidence>
<protein>
    <submittedName>
        <fullName evidence="2">Uncharacterized protein</fullName>
    </submittedName>
</protein>
<accession>A0AA36F3T6</accession>
<organism evidence="2 3">
    <name type="scientific">Octopus vulgaris</name>
    <name type="common">Common octopus</name>
    <dbReference type="NCBI Taxonomy" id="6645"/>
    <lineage>
        <taxon>Eukaryota</taxon>
        <taxon>Metazoa</taxon>
        <taxon>Spiralia</taxon>
        <taxon>Lophotrochozoa</taxon>
        <taxon>Mollusca</taxon>
        <taxon>Cephalopoda</taxon>
        <taxon>Coleoidea</taxon>
        <taxon>Octopodiformes</taxon>
        <taxon>Octopoda</taxon>
        <taxon>Incirrata</taxon>
        <taxon>Octopodidae</taxon>
        <taxon>Octopus</taxon>
    </lineage>
</organism>
<proteinExistence type="predicted"/>
<evidence type="ECO:0000256" key="1">
    <source>
        <dbReference type="SAM" id="MobiDB-lite"/>
    </source>
</evidence>
<sequence length="116" mass="12834">MNVAKSTVCEIVKGVEDTGVQEEDVEDDARQDLTKQREGSKENQEIPSETLDSAGVDAPSLTVRRRLLLPGRPARKLERKLLLIAVMKRSCWMEGKGGSCPHAGELNQALPRKRIP</sequence>
<feature type="compositionally biased region" description="Basic and acidic residues" evidence="1">
    <location>
        <begin position="28"/>
        <end position="44"/>
    </location>
</feature>
<dbReference type="Proteomes" id="UP001162480">
    <property type="component" value="Chromosome 5"/>
</dbReference>
<feature type="region of interest" description="Disordered" evidence="1">
    <location>
        <begin position="97"/>
        <end position="116"/>
    </location>
</feature>
<reference evidence="2" key="1">
    <citation type="submission" date="2023-08" db="EMBL/GenBank/DDBJ databases">
        <authorList>
            <person name="Alioto T."/>
            <person name="Alioto T."/>
            <person name="Gomez Garrido J."/>
        </authorList>
    </citation>
    <scope>NUCLEOTIDE SEQUENCE</scope>
</reference>
<keyword evidence="3" id="KW-1185">Reference proteome</keyword>
<name>A0AA36F3T6_OCTVU</name>